<dbReference type="Proteomes" id="UP000728185">
    <property type="component" value="Unassembled WGS sequence"/>
</dbReference>
<dbReference type="Gene3D" id="3.30.160.60">
    <property type="entry name" value="Classic Zinc Finger"/>
    <property type="match status" value="1"/>
</dbReference>
<evidence type="ECO:0000313" key="9">
    <source>
        <dbReference type="Proteomes" id="UP000728185"/>
    </source>
</evidence>
<feature type="compositionally biased region" description="Polar residues" evidence="6">
    <location>
        <begin position="594"/>
        <end position="607"/>
    </location>
</feature>
<feature type="region of interest" description="Disordered" evidence="6">
    <location>
        <begin position="176"/>
        <end position="199"/>
    </location>
</feature>
<reference evidence="8" key="1">
    <citation type="submission" date="2019-05" db="EMBL/GenBank/DDBJ databases">
        <title>Annotation for the trematode Fasciolopsis buski.</title>
        <authorList>
            <person name="Choi Y.-J."/>
        </authorList>
    </citation>
    <scope>NUCLEOTIDE SEQUENCE</scope>
    <source>
        <strain evidence="8">HT</strain>
        <tissue evidence="8">Whole worm</tissue>
    </source>
</reference>
<feature type="region of interest" description="Disordered" evidence="6">
    <location>
        <begin position="213"/>
        <end position="237"/>
    </location>
</feature>
<evidence type="ECO:0000256" key="5">
    <source>
        <dbReference type="PROSITE-ProRule" id="PRU00042"/>
    </source>
</evidence>
<evidence type="ECO:0000256" key="4">
    <source>
        <dbReference type="ARBA" id="ARBA00022833"/>
    </source>
</evidence>
<comment type="caution">
    <text evidence="8">The sequence shown here is derived from an EMBL/GenBank/DDBJ whole genome shotgun (WGS) entry which is preliminary data.</text>
</comment>
<feature type="region of interest" description="Disordered" evidence="6">
    <location>
        <begin position="594"/>
        <end position="631"/>
    </location>
</feature>
<feature type="compositionally biased region" description="Polar residues" evidence="6">
    <location>
        <begin position="213"/>
        <end position="223"/>
    </location>
</feature>
<dbReference type="InterPro" id="IPR036236">
    <property type="entry name" value="Znf_C2H2_sf"/>
</dbReference>
<gene>
    <name evidence="8" type="ORF">FBUS_04243</name>
</gene>
<sequence length="659" mass="72071">MLTTENTVNEYSETKVEVAEIGDFKDLVCMIFTVKLHTTKVNSASSAAASLPLADLPKAFQLSFGLIEKVSGLMLSAFIPASTNAINNSKTNGSISKEHKTSENQCEVIPGNNEAEECTFLKHSFLSTPRIETPEKKLTGEVGDADFASESEKSTKLRIKCPDVAEGSDYELSRGHNLEQRPHSAHSSASSSFVSSEPQRHCEIDFADDSDFINATPSLNDASPNKRGRYEESHKDEERINMDHCGSDHSTDLTLGGSEGRLQESLEHCPPSRVQTRQPSACREHGSSVRNSTDLRRWRLTSTDRLNTLIDECERQINGRKLYVCKFCGKVYEIKSSMRYHMKIIHLQMHLRTTEMQCRICGKQFTCVSAVNRHQSKCVLSTYTDGGLHRNKNYSYSVLGSNRSNGVSTDVKLNSCSNSVASTDSISNSNARNQVSPGESTPIGLRPSNTILSAFHDFGVPSAPVGSNPHDATFVATSKGSYLGDSIPVGDRNSQSSTNPDCCFSPPCYGRPYIGLNMGPAEMNMDSYWSSTGNPISWPAFPNLNYNLSEMTPVQLEMCMKAVVRGIHSNLTNTNQLTSATVGESSEHVLVKSNTISGENLSEQAGTLDTHRSSLSSINTNPSSDTSEPEQGFAITKSDEVAIDLSARSHTDSLMIESF</sequence>
<keyword evidence="3 5" id="KW-0863">Zinc-finger</keyword>
<organism evidence="8 9">
    <name type="scientific">Fasciolopsis buskii</name>
    <dbReference type="NCBI Taxonomy" id="27845"/>
    <lineage>
        <taxon>Eukaryota</taxon>
        <taxon>Metazoa</taxon>
        <taxon>Spiralia</taxon>
        <taxon>Lophotrochozoa</taxon>
        <taxon>Platyhelminthes</taxon>
        <taxon>Trematoda</taxon>
        <taxon>Digenea</taxon>
        <taxon>Plagiorchiida</taxon>
        <taxon>Echinostomata</taxon>
        <taxon>Echinostomatoidea</taxon>
        <taxon>Fasciolidae</taxon>
        <taxon>Fasciolopsis</taxon>
    </lineage>
</organism>
<keyword evidence="2" id="KW-0677">Repeat</keyword>
<dbReference type="PROSITE" id="PS00028">
    <property type="entry name" value="ZINC_FINGER_C2H2_1"/>
    <property type="match status" value="1"/>
</dbReference>
<name>A0A8E0RYJ8_9TREM</name>
<feature type="compositionally biased region" description="Basic and acidic residues" evidence="6">
    <location>
        <begin position="228"/>
        <end position="237"/>
    </location>
</feature>
<evidence type="ECO:0000256" key="6">
    <source>
        <dbReference type="SAM" id="MobiDB-lite"/>
    </source>
</evidence>
<keyword evidence="1" id="KW-0479">Metal-binding</keyword>
<dbReference type="InterPro" id="IPR013087">
    <property type="entry name" value="Znf_C2H2_type"/>
</dbReference>
<keyword evidence="9" id="KW-1185">Reference proteome</keyword>
<dbReference type="SMART" id="SM00355">
    <property type="entry name" value="ZnF_C2H2"/>
    <property type="match status" value="2"/>
</dbReference>
<evidence type="ECO:0000256" key="3">
    <source>
        <dbReference type="ARBA" id="ARBA00022771"/>
    </source>
</evidence>
<dbReference type="SUPFAM" id="SSF57667">
    <property type="entry name" value="beta-beta-alpha zinc fingers"/>
    <property type="match status" value="1"/>
</dbReference>
<feature type="domain" description="C2H2-type" evidence="7">
    <location>
        <begin position="323"/>
        <end position="346"/>
    </location>
</feature>
<dbReference type="OrthoDB" id="6077919at2759"/>
<evidence type="ECO:0000256" key="1">
    <source>
        <dbReference type="ARBA" id="ARBA00022723"/>
    </source>
</evidence>
<dbReference type="EMBL" id="LUCM01003037">
    <property type="protein sequence ID" value="KAA0196413.1"/>
    <property type="molecule type" value="Genomic_DNA"/>
</dbReference>
<feature type="region of interest" description="Disordered" evidence="6">
    <location>
        <begin position="266"/>
        <end position="287"/>
    </location>
</feature>
<keyword evidence="4" id="KW-0862">Zinc</keyword>
<feature type="compositionally biased region" description="Polar residues" evidence="6">
    <location>
        <begin position="424"/>
        <end position="439"/>
    </location>
</feature>
<dbReference type="PANTHER" id="PTHR24379:SF121">
    <property type="entry name" value="C2H2-TYPE DOMAIN-CONTAINING PROTEIN"/>
    <property type="match status" value="1"/>
</dbReference>
<feature type="compositionally biased region" description="Low complexity" evidence="6">
    <location>
        <begin position="185"/>
        <end position="196"/>
    </location>
</feature>
<proteinExistence type="predicted"/>
<dbReference type="GO" id="GO:0008270">
    <property type="term" value="F:zinc ion binding"/>
    <property type="evidence" value="ECO:0007669"/>
    <property type="project" value="UniProtKB-KW"/>
</dbReference>
<dbReference type="PANTHER" id="PTHR24379">
    <property type="entry name" value="KRAB AND ZINC FINGER DOMAIN-CONTAINING"/>
    <property type="match status" value="1"/>
</dbReference>
<evidence type="ECO:0000256" key="2">
    <source>
        <dbReference type="ARBA" id="ARBA00022737"/>
    </source>
</evidence>
<accession>A0A8E0RYJ8</accession>
<dbReference type="AlphaFoldDB" id="A0A8E0RYJ8"/>
<evidence type="ECO:0000259" key="7">
    <source>
        <dbReference type="PROSITE" id="PS50157"/>
    </source>
</evidence>
<evidence type="ECO:0000313" key="8">
    <source>
        <dbReference type="EMBL" id="KAA0196413.1"/>
    </source>
</evidence>
<feature type="region of interest" description="Disordered" evidence="6">
    <location>
        <begin position="424"/>
        <end position="443"/>
    </location>
</feature>
<dbReference type="PROSITE" id="PS50157">
    <property type="entry name" value="ZINC_FINGER_C2H2_2"/>
    <property type="match status" value="1"/>
</dbReference>
<feature type="compositionally biased region" description="Low complexity" evidence="6">
    <location>
        <begin position="613"/>
        <end position="624"/>
    </location>
</feature>
<protein>
    <submittedName>
        <fullName evidence="8">Zinc finger protein</fullName>
    </submittedName>
</protein>